<dbReference type="GO" id="GO:0046872">
    <property type="term" value="F:metal ion binding"/>
    <property type="evidence" value="ECO:0007669"/>
    <property type="project" value="UniProtKB-KW"/>
</dbReference>
<dbReference type="Pfam" id="PF01546">
    <property type="entry name" value="Peptidase_M20"/>
    <property type="match status" value="1"/>
</dbReference>
<dbReference type="RefSeq" id="WP_132488822.1">
    <property type="nucleotide sequence ID" value="NZ_SMKW01000034.1"/>
</dbReference>
<keyword evidence="4" id="KW-1185">Reference proteome</keyword>
<dbReference type="Gene3D" id="3.30.70.360">
    <property type="match status" value="1"/>
</dbReference>
<evidence type="ECO:0000313" key="4">
    <source>
        <dbReference type="Proteomes" id="UP000294947"/>
    </source>
</evidence>
<dbReference type="InterPro" id="IPR002933">
    <property type="entry name" value="Peptidase_M20"/>
</dbReference>
<dbReference type="Gene3D" id="3.40.630.10">
    <property type="entry name" value="Zn peptidases"/>
    <property type="match status" value="1"/>
</dbReference>
<feature type="binding site" evidence="1">
    <location>
        <position position="146"/>
    </location>
    <ligand>
        <name>Mn(2+)</name>
        <dbReference type="ChEBI" id="CHEBI:29035"/>
        <label>2</label>
    </ligand>
</feature>
<dbReference type="PIRSF" id="PIRSF005962">
    <property type="entry name" value="Pept_M20D_amidohydro"/>
    <property type="match status" value="1"/>
</dbReference>
<organism evidence="3 4">
    <name type="scientific">Saccharopolyspora elongata</name>
    <dbReference type="NCBI Taxonomy" id="2530387"/>
    <lineage>
        <taxon>Bacteria</taxon>
        <taxon>Bacillati</taxon>
        <taxon>Actinomycetota</taxon>
        <taxon>Actinomycetes</taxon>
        <taxon>Pseudonocardiales</taxon>
        <taxon>Pseudonocardiaceae</taxon>
        <taxon>Saccharopolyspora</taxon>
    </lineage>
</organism>
<dbReference type="GO" id="GO:0016787">
    <property type="term" value="F:hydrolase activity"/>
    <property type="evidence" value="ECO:0007669"/>
    <property type="project" value="UniProtKB-KW"/>
</dbReference>
<protein>
    <submittedName>
        <fullName evidence="3">Amidohydrolase</fullName>
    </submittedName>
</protein>
<feature type="binding site" evidence="1">
    <location>
        <position position="110"/>
    </location>
    <ligand>
        <name>Mn(2+)</name>
        <dbReference type="ChEBI" id="CHEBI:29035"/>
        <label>2</label>
    </ligand>
</feature>
<feature type="binding site" evidence="1">
    <location>
        <position position="172"/>
    </location>
    <ligand>
        <name>Mn(2+)</name>
        <dbReference type="ChEBI" id="CHEBI:29035"/>
        <label>2</label>
    </ligand>
</feature>
<dbReference type="OrthoDB" id="9777385at2"/>
<proteinExistence type="predicted"/>
<dbReference type="SUPFAM" id="SSF53187">
    <property type="entry name" value="Zn-dependent exopeptidases"/>
    <property type="match status" value="1"/>
</dbReference>
<feature type="domain" description="Peptidase M20 dimerisation" evidence="2">
    <location>
        <begin position="194"/>
        <end position="289"/>
    </location>
</feature>
<dbReference type="NCBIfam" id="TIGR01891">
    <property type="entry name" value="amidohydrolases"/>
    <property type="match status" value="1"/>
</dbReference>
<comment type="caution">
    <text evidence="3">The sequence shown here is derived from an EMBL/GenBank/DDBJ whole genome shotgun (WGS) entry which is preliminary data.</text>
</comment>
<dbReference type="SUPFAM" id="SSF55031">
    <property type="entry name" value="Bacterial exopeptidase dimerisation domain"/>
    <property type="match status" value="1"/>
</dbReference>
<reference evidence="3 4" key="1">
    <citation type="submission" date="2019-03" db="EMBL/GenBank/DDBJ databases">
        <title>Draft genome sequences of novel Actinobacteria.</title>
        <authorList>
            <person name="Sahin N."/>
            <person name="Ay H."/>
            <person name="Saygin H."/>
        </authorList>
    </citation>
    <scope>NUCLEOTIDE SEQUENCE [LARGE SCALE GENOMIC DNA]</scope>
    <source>
        <strain evidence="3 4">7K502</strain>
    </source>
</reference>
<name>A0A4R4YHN5_9PSEU</name>
<keyword evidence="3" id="KW-0378">Hydrolase</keyword>
<accession>A0A4R4YHN5</accession>
<dbReference type="EMBL" id="SMKW01000034">
    <property type="protein sequence ID" value="TDD44256.1"/>
    <property type="molecule type" value="Genomic_DNA"/>
</dbReference>
<dbReference type="InterPro" id="IPR017439">
    <property type="entry name" value="Amidohydrolase"/>
</dbReference>
<evidence type="ECO:0000256" key="1">
    <source>
        <dbReference type="PIRSR" id="PIRSR005962-1"/>
    </source>
</evidence>
<sequence length="430" mass="44844">MTALIAGLDGQLPALHELYRDLHAHPELSFQEVRTARIVASRLREQGWAVTEGVGGTGVVGVLSSGEGPVVLLRADMDALPVREETGLSYASTRTAVDAEGNEVPVMHACGHDMHVTCLLGATALLAENRDAWRGTVVAVFQPAEEVGGAAAMIEDGFAERFPRADVCLGQHVSPVPVGAVGTRPGPVMAAADTLRVRLFGRGGHGSRPETTVDPVVMAAAIVTRLQTVVAREIGSGRLAVVTVGAIHAGTKANIIPSTAELHISVRSETAAIREQVLAAVRRIIRGEAVASGADRDPEVTITESFPVTVNDPAATGTVFRAFTETFGAELVFTLPQAVTGSEDFGAFGAALDAPSVYWMFGGTDHAAFGDIDREALLENGIPPHIPGNHSALFAPVPDPTIGLGVRYLLTAAAPWLTVQQGHSDVPGGN</sequence>
<dbReference type="Pfam" id="PF07687">
    <property type="entry name" value="M20_dimer"/>
    <property type="match status" value="1"/>
</dbReference>
<dbReference type="PANTHER" id="PTHR11014">
    <property type="entry name" value="PEPTIDASE M20 FAMILY MEMBER"/>
    <property type="match status" value="1"/>
</dbReference>
<keyword evidence="1" id="KW-0464">Manganese</keyword>
<evidence type="ECO:0000259" key="2">
    <source>
        <dbReference type="Pfam" id="PF07687"/>
    </source>
</evidence>
<feature type="binding site" evidence="1">
    <location>
        <position position="112"/>
    </location>
    <ligand>
        <name>Mn(2+)</name>
        <dbReference type="ChEBI" id="CHEBI:29035"/>
        <label>2</label>
    </ligand>
</feature>
<keyword evidence="1" id="KW-0479">Metal-binding</keyword>
<comment type="cofactor">
    <cofactor evidence="1">
        <name>Mn(2+)</name>
        <dbReference type="ChEBI" id="CHEBI:29035"/>
    </cofactor>
    <text evidence="1">The Mn(2+) ion enhances activity.</text>
</comment>
<gene>
    <name evidence="3" type="ORF">E1288_24335</name>
</gene>
<dbReference type="AlphaFoldDB" id="A0A4R4YHN5"/>
<evidence type="ECO:0000313" key="3">
    <source>
        <dbReference type="EMBL" id="TDD44256.1"/>
    </source>
</evidence>
<dbReference type="InterPro" id="IPR011650">
    <property type="entry name" value="Peptidase_M20_dimer"/>
</dbReference>
<dbReference type="PANTHER" id="PTHR11014:SF63">
    <property type="entry name" value="METALLOPEPTIDASE, PUTATIVE (AFU_ORTHOLOGUE AFUA_6G09600)-RELATED"/>
    <property type="match status" value="1"/>
</dbReference>
<dbReference type="InterPro" id="IPR036264">
    <property type="entry name" value="Bact_exopeptidase_dim_dom"/>
</dbReference>
<dbReference type="Proteomes" id="UP000294947">
    <property type="component" value="Unassembled WGS sequence"/>
</dbReference>